<evidence type="ECO:0000256" key="1">
    <source>
        <dbReference type="ARBA" id="ARBA00044755"/>
    </source>
</evidence>
<dbReference type="EMBL" id="LIZX01000004">
    <property type="protein sequence ID" value="KPJ70262.1"/>
    <property type="molecule type" value="Genomic_DNA"/>
</dbReference>
<dbReference type="Proteomes" id="UP000051861">
    <property type="component" value="Unassembled WGS sequence"/>
</dbReference>
<evidence type="ECO:0000313" key="3">
    <source>
        <dbReference type="Proteomes" id="UP000051861"/>
    </source>
</evidence>
<reference evidence="2 3" key="1">
    <citation type="journal article" date="2015" name="Microbiome">
        <title>Genomic resolution of linkages in carbon, nitrogen, and sulfur cycling among widespread estuary sediment bacteria.</title>
        <authorList>
            <person name="Baker B.J."/>
            <person name="Lazar C.S."/>
            <person name="Teske A.P."/>
            <person name="Dick G.J."/>
        </authorList>
    </citation>
    <scope>NUCLEOTIDE SEQUENCE [LARGE SCALE GENOMIC DNA]</scope>
    <source>
        <strain evidence="2">DG_54_3</strain>
    </source>
</reference>
<dbReference type="AlphaFoldDB" id="A0A0S7Y6H5"/>
<protein>
    <recommendedName>
        <fullName evidence="4">Cell shape determination protein CcmA</fullName>
    </recommendedName>
</protein>
<organism evidence="2 3">
    <name type="scientific">candidate division WOR-1 bacterium DG_54_3</name>
    <dbReference type="NCBI Taxonomy" id="1703775"/>
    <lineage>
        <taxon>Bacteria</taxon>
        <taxon>Bacillati</taxon>
        <taxon>Saganbacteria</taxon>
    </lineage>
</organism>
<comment type="similarity">
    <text evidence="1">Belongs to the bactofilin family.</text>
</comment>
<dbReference type="Pfam" id="PF04519">
    <property type="entry name" value="Bactofilin"/>
    <property type="match status" value="1"/>
</dbReference>
<comment type="caution">
    <text evidence="2">The sequence shown here is derived from an EMBL/GenBank/DDBJ whole genome shotgun (WGS) entry which is preliminary data.</text>
</comment>
<evidence type="ECO:0008006" key="4">
    <source>
        <dbReference type="Google" id="ProtNLM"/>
    </source>
</evidence>
<dbReference type="PANTHER" id="PTHR35024">
    <property type="entry name" value="HYPOTHETICAL CYTOSOLIC PROTEIN"/>
    <property type="match status" value="1"/>
</dbReference>
<proteinExistence type="inferred from homology"/>
<gene>
    <name evidence="2" type="ORF">AMJ44_00575</name>
</gene>
<accession>A0A0S7Y6H5</accession>
<dbReference type="InterPro" id="IPR007607">
    <property type="entry name" value="BacA/B"/>
</dbReference>
<dbReference type="PANTHER" id="PTHR35024:SF4">
    <property type="entry name" value="POLYMER-FORMING CYTOSKELETAL PROTEIN"/>
    <property type="match status" value="1"/>
</dbReference>
<evidence type="ECO:0000313" key="2">
    <source>
        <dbReference type="EMBL" id="KPJ70262.1"/>
    </source>
</evidence>
<sequence>MKEMKITGFFNKDSEFKGDLFFKGSFRIDGKFKGTINSDSILVVGETGKVEADIKVGYLINNGQIKGNIQANEKVEINAKGRVVGSITAPKLVIEEGAYLEANCQTSEKVIQPPLEKKINLGNKP</sequence>
<name>A0A0S7Y6H5_UNCSA</name>